<sequence length="115" mass="13278">MDDNVVGILMLRKNVHWQGLLYCARRATWRSAKRLRDRICEIPPESKADAGYGNHYDTEPRSNHFCQRHWNHFAGYAREDLCPLAISGITTSCRQGIFAQRYEGGAHWEVPESSE</sequence>
<protein>
    <submittedName>
        <fullName evidence="1">Uncharacterized protein</fullName>
    </submittedName>
</protein>
<name>A0A813IA36_POLGL</name>
<accession>A0A813IA36</accession>
<dbReference type="EMBL" id="CAJNNW010036512">
    <property type="protein sequence ID" value="CAE8735067.1"/>
    <property type="molecule type" value="Genomic_DNA"/>
</dbReference>
<gene>
    <name evidence="2" type="ORF">PGLA2088_LOCUS47646</name>
    <name evidence="1" type="ORF">PGLA2088_LOCUS5038</name>
</gene>
<evidence type="ECO:0000313" key="3">
    <source>
        <dbReference type="Proteomes" id="UP000626109"/>
    </source>
</evidence>
<dbReference type="Proteomes" id="UP000626109">
    <property type="component" value="Unassembled WGS sequence"/>
</dbReference>
<organism evidence="1 3">
    <name type="scientific">Polarella glacialis</name>
    <name type="common">Dinoflagellate</name>
    <dbReference type="NCBI Taxonomy" id="89957"/>
    <lineage>
        <taxon>Eukaryota</taxon>
        <taxon>Sar</taxon>
        <taxon>Alveolata</taxon>
        <taxon>Dinophyceae</taxon>
        <taxon>Suessiales</taxon>
        <taxon>Suessiaceae</taxon>
        <taxon>Polarella</taxon>
    </lineage>
</organism>
<dbReference type="AlphaFoldDB" id="A0A813IA36"/>
<reference evidence="1" key="1">
    <citation type="submission" date="2021-02" db="EMBL/GenBank/DDBJ databases">
        <authorList>
            <person name="Dougan E. K."/>
            <person name="Rhodes N."/>
            <person name="Thang M."/>
            <person name="Chan C."/>
        </authorList>
    </citation>
    <scope>NUCLEOTIDE SEQUENCE</scope>
</reference>
<evidence type="ECO:0000313" key="2">
    <source>
        <dbReference type="EMBL" id="CAE8735067.1"/>
    </source>
</evidence>
<dbReference type="EMBL" id="CAJNNW010004739">
    <property type="protein sequence ID" value="CAE8646703.1"/>
    <property type="molecule type" value="Genomic_DNA"/>
</dbReference>
<proteinExistence type="predicted"/>
<evidence type="ECO:0000313" key="1">
    <source>
        <dbReference type="EMBL" id="CAE8646703.1"/>
    </source>
</evidence>
<comment type="caution">
    <text evidence="1">The sequence shown here is derived from an EMBL/GenBank/DDBJ whole genome shotgun (WGS) entry which is preliminary data.</text>
</comment>